<dbReference type="Proteomes" id="UP000032142">
    <property type="component" value="Unassembled WGS sequence"/>
</dbReference>
<dbReference type="EMBL" id="KN426416">
    <property type="protein sequence ID" value="KHG23831.1"/>
    <property type="molecule type" value="Genomic_DNA"/>
</dbReference>
<name>A0A0B0PKF5_GOSAR</name>
<evidence type="ECO:0000313" key="2">
    <source>
        <dbReference type="Proteomes" id="UP000032142"/>
    </source>
</evidence>
<sequence>MAYIEPTSHTFQVGTCTTHHMVITFLISIQIINLSLNHLEYYQILNNPEHGIKCRHHVPDMVLHWLAH</sequence>
<evidence type="ECO:0000313" key="1">
    <source>
        <dbReference type="EMBL" id="KHG23831.1"/>
    </source>
</evidence>
<keyword evidence="2" id="KW-1185">Reference proteome</keyword>
<accession>A0A0B0PKF5</accession>
<protein>
    <submittedName>
        <fullName evidence="1">Uncharacterized protein</fullName>
    </submittedName>
</protein>
<gene>
    <name evidence="1" type="ORF">F383_30256</name>
</gene>
<dbReference type="AlphaFoldDB" id="A0A0B0PKF5"/>
<organism evidence="1 2">
    <name type="scientific">Gossypium arboreum</name>
    <name type="common">Tree cotton</name>
    <name type="synonym">Gossypium nanking</name>
    <dbReference type="NCBI Taxonomy" id="29729"/>
    <lineage>
        <taxon>Eukaryota</taxon>
        <taxon>Viridiplantae</taxon>
        <taxon>Streptophyta</taxon>
        <taxon>Embryophyta</taxon>
        <taxon>Tracheophyta</taxon>
        <taxon>Spermatophyta</taxon>
        <taxon>Magnoliopsida</taxon>
        <taxon>eudicotyledons</taxon>
        <taxon>Gunneridae</taxon>
        <taxon>Pentapetalae</taxon>
        <taxon>rosids</taxon>
        <taxon>malvids</taxon>
        <taxon>Malvales</taxon>
        <taxon>Malvaceae</taxon>
        <taxon>Malvoideae</taxon>
        <taxon>Gossypium</taxon>
    </lineage>
</organism>
<proteinExistence type="predicted"/>
<reference evidence="2" key="1">
    <citation type="submission" date="2014-09" db="EMBL/GenBank/DDBJ databases">
        <authorList>
            <person name="Mudge J."/>
            <person name="Ramaraj T."/>
            <person name="Lindquist I.E."/>
            <person name="Bharti A.K."/>
            <person name="Sundararajan A."/>
            <person name="Cameron C.T."/>
            <person name="Woodward J.E."/>
            <person name="May G.D."/>
            <person name="Brubaker C."/>
            <person name="Broadhvest J."/>
            <person name="Wilkins T.A."/>
        </authorList>
    </citation>
    <scope>NUCLEOTIDE SEQUENCE</scope>
    <source>
        <strain evidence="2">cv. AKA8401</strain>
    </source>
</reference>